<evidence type="ECO:0000256" key="7">
    <source>
        <dbReference type="ARBA" id="ARBA00022840"/>
    </source>
</evidence>
<gene>
    <name evidence="14" type="ORF">Pmi06nite_69380</name>
</gene>
<evidence type="ECO:0000256" key="11">
    <source>
        <dbReference type="SAM" id="Phobius"/>
    </source>
</evidence>
<evidence type="ECO:0000256" key="10">
    <source>
        <dbReference type="SAM" id="MobiDB-lite"/>
    </source>
</evidence>
<dbReference type="Gene3D" id="3.30.565.10">
    <property type="entry name" value="Histidine kinase-like ATPase, C-terminal domain"/>
    <property type="match status" value="1"/>
</dbReference>
<dbReference type="Gene3D" id="1.20.5.1930">
    <property type="match status" value="1"/>
</dbReference>
<evidence type="ECO:0000256" key="2">
    <source>
        <dbReference type="ARBA" id="ARBA00012438"/>
    </source>
</evidence>
<dbReference type="CDD" id="cd16917">
    <property type="entry name" value="HATPase_UhpB-NarQ-NarX-like"/>
    <property type="match status" value="1"/>
</dbReference>
<keyword evidence="8" id="KW-0902">Two-component regulatory system</keyword>
<feature type="transmembrane region" description="Helical" evidence="11">
    <location>
        <begin position="330"/>
        <end position="349"/>
    </location>
</feature>
<evidence type="ECO:0000259" key="12">
    <source>
        <dbReference type="Pfam" id="PF02518"/>
    </source>
</evidence>
<keyword evidence="15" id="KW-1185">Reference proteome</keyword>
<evidence type="ECO:0000256" key="4">
    <source>
        <dbReference type="ARBA" id="ARBA00022679"/>
    </source>
</evidence>
<evidence type="ECO:0000256" key="6">
    <source>
        <dbReference type="ARBA" id="ARBA00022777"/>
    </source>
</evidence>
<dbReference type="InterPro" id="IPR003594">
    <property type="entry name" value="HATPase_dom"/>
</dbReference>
<comment type="caution">
    <text evidence="14">The sequence shown here is derived from an EMBL/GenBank/DDBJ whole genome shotgun (WGS) entry which is preliminary data.</text>
</comment>
<keyword evidence="7" id="KW-0067">ATP-binding</keyword>
<keyword evidence="6" id="KW-0418">Kinase</keyword>
<dbReference type="EMBL" id="BOOO01000040">
    <property type="protein sequence ID" value="GII33496.1"/>
    <property type="molecule type" value="Genomic_DNA"/>
</dbReference>
<feature type="domain" description="Histidine kinase/HSP90-like ATPase" evidence="12">
    <location>
        <begin position="631"/>
        <end position="716"/>
    </location>
</feature>
<organism evidence="14 15">
    <name type="scientific">Planotetraspora mira</name>
    <dbReference type="NCBI Taxonomy" id="58121"/>
    <lineage>
        <taxon>Bacteria</taxon>
        <taxon>Bacillati</taxon>
        <taxon>Actinomycetota</taxon>
        <taxon>Actinomycetes</taxon>
        <taxon>Streptosporangiales</taxon>
        <taxon>Streptosporangiaceae</taxon>
        <taxon>Planotetraspora</taxon>
    </lineage>
</organism>
<dbReference type="GO" id="GO:0005524">
    <property type="term" value="F:ATP binding"/>
    <property type="evidence" value="ECO:0007669"/>
    <property type="project" value="UniProtKB-KW"/>
</dbReference>
<dbReference type="InterPro" id="IPR050482">
    <property type="entry name" value="Sensor_HK_TwoCompSys"/>
</dbReference>
<keyword evidence="11" id="KW-0812">Transmembrane</keyword>
<feature type="transmembrane region" description="Helical" evidence="11">
    <location>
        <begin position="244"/>
        <end position="263"/>
    </location>
</feature>
<evidence type="ECO:0000256" key="8">
    <source>
        <dbReference type="ARBA" id="ARBA00023012"/>
    </source>
</evidence>
<feature type="transmembrane region" description="Helical" evidence="11">
    <location>
        <begin position="214"/>
        <end position="232"/>
    </location>
</feature>
<evidence type="ECO:0000256" key="1">
    <source>
        <dbReference type="ARBA" id="ARBA00000085"/>
    </source>
</evidence>
<keyword evidence="4" id="KW-0808">Transferase</keyword>
<evidence type="ECO:0000256" key="9">
    <source>
        <dbReference type="SAM" id="Coils"/>
    </source>
</evidence>
<feature type="compositionally biased region" description="Low complexity" evidence="10">
    <location>
        <begin position="7"/>
        <end position="20"/>
    </location>
</feature>
<keyword evidence="11" id="KW-0472">Membrane</keyword>
<feature type="transmembrane region" description="Helical" evidence="11">
    <location>
        <begin position="38"/>
        <end position="62"/>
    </location>
</feature>
<comment type="catalytic activity">
    <reaction evidence="1">
        <text>ATP + protein L-histidine = ADP + protein N-phospho-L-histidine.</text>
        <dbReference type="EC" id="2.7.13.3"/>
    </reaction>
</comment>
<dbReference type="PANTHER" id="PTHR24421">
    <property type="entry name" value="NITRATE/NITRITE SENSOR PROTEIN NARX-RELATED"/>
    <property type="match status" value="1"/>
</dbReference>
<dbReference type="InterPro" id="IPR011712">
    <property type="entry name" value="Sig_transdc_His_kin_sub3_dim/P"/>
</dbReference>
<feature type="transmembrane region" description="Helical" evidence="11">
    <location>
        <begin position="127"/>
        <end position="150"/>
    </location>
</feature>
<keyword evidence="11" id="KW-1133">Transmembrane helix</keyword>
<feature type="transmembrane region" description="Helical" evidence="11">
    <location>
        <begin position="68"/>
        <end position="84"/>
    </location>
</feature>
<keyword evidence="9" id="KW-0175">Coiled coil</keyword>
<dbReference type="GO" id="GO:0046983">
    <property type="term" value="F:protein dimerization activity"/>
    <property type="evidence" value="ECO:0007669"/>
    <property type="project" value="InterPro"/>
</dbReference>
<feature type="transmembrane region" description="Helical" evidence="11">
    <location>
        <begin position="162"/>
        <end position="183"/>
    </location>
</feature>
<feature type="coiled-coil region" evidence="9">
    <location>
        <begin position="563"/>
        <end position="590"/>
    </location>
</feature>
<dbReference type="PANTHER" id="PTHR24421:SF10">
    <property type="entry name" value="NITRATE_NITRITE SENSOR PROTEIN NARQ"/>
    <property type="match status" value="1"/>
</dbReference>
<protein>
    <recommendedName>
        <fullName evidence="2">histidine kinase</fullName>
        <ecNumber evidence="2">2.7.13.3</ecNumber>
    </recommendedName>
</protein>
<dbReference type="Proteomes" id="UP000650628">
    <property type="component" value="Unassembled WGS sequence"/>
</dbReference>
<sequence>MTSPAGTPEAQAETRTTEAAGDGRPPSLDAQRPGTGRYVAVSCLGLLCALLVVGGFVLGVYLPNLHNGLIAAAFTAVGIVVVGKRWGNREGWYFTATGVAHAAMFFGRQYGFYSAAHRDAALPGATWVAWTGVWPLALVLVLTGVTLMCFPEGRLPSPRWRVVVVVMVADGVLLALASALWPVEYADNSLSLPHPLQLGGYQTAQRLWDVLGPASYLLLQIAWVACLVDRMRRARGDEARQFRWFAYAVAMGAVAMAAGLAVFGSPMLGVLAVPAIPLAAGLAIVKYRLYDIDLVINKTLVVGALAVLVTLGYIAVVVGVGRLVGVTPGANPVLSIVATAMVAVAFDPARRRVQRVADRLVYGNRPSPYEALARLSTQLSRGGQHDDLLTGLASTVADGVGAAEVTLWVGSIDELVTVAWWPPRSDHRSAMTIAPRNLASLEDGGRAHVRPIVHRGLLRGAVTLTKAPGEVLTAAEDSLLRDLVAQAGLVIDNVGLGAELRQRLHQISVQAAELQAAAKRIVSAQDEARRRIERDLHDGAQQRLVTLALSLRSASRHAAAVGDDQLVARIEEATRQLSQALAELRELARGIHPAILTQEGLDAALSFLAERAPLPVRLNIHLERRPPQDVETTAYFVVSEALTNAAKHSGASSVTVSAGLDGDRLWIEVTDKGQGGADDRWGGGLQGLVDRLAALNGHLTVHSPAGGGTKLRAEIPCE</sequence>
<dbReference type="GO" id="GO:0000155">
    <property type="term" value="F:phosphorelay sensor kinase activity"/>
    <property type="evidence" value="ECO:0007669"/>
    <property type="project" value="InterPro"/>
</dbReference>
<evidence type="ECO:0000313" key="15">
    <source>
        <dbReference type="Proteomes" id="UP000650628"/>
    </source>
</evidence>
<dbReference type="SUPFAM" id="SSF55874">
    <property type="entry name" value="ATPase domain of HSP90 chaperone/DNA topoisomerase II/histidine kinase"/>
    <property type="match status" value="1"/>
</dbReference>
<dbReference type="Pfam" id="PF02518">
    <property type="entry name" value="HATPase_c"/>
    <property type="match status" value="1"/>
</dbReference>
<reference evidence="14 15" key="1">
    <citation type="submission" date="2021-01" db="EMBL/GenBank/DDBJ databases">
        <title>Whole genome shotgun sequence of Planotetraspora mira NBRC 15435.</title>
        <authorList>
            <person name="Komaki H."/>
            <person name="Tamura T."/>
        </authorList>
    </citation>
    <scope>NUCLEOTIDE SEQUENCE [LARGE SCALE GENOMIC DNA]</scope>
    <source>
        <strain evidence="14 15">NBRC 15435</strain>
    </source>
</reference>
<proteinExistence type="predicted"/>
<evidence type="ECO:0000256" key="3">
    <source>
        <dbReference type="ARBA" id="ARBA00022553"/>
    </source>
</evidence>
<dbReference type="AlphaFoldDB" id="A0A8J3TWV4"/>
<dbReference type="Pfam" id="PF07730">
    <property type="entry name" value="HisKA_3"/>
    <property type="match status" value="1"/>
</dbReference>
<keyword evidence="3" id="KW-0597">Phosphoprotein</keyword>
<evidence type="ECO:0000256" key="5">
    <source>
        <dbReference type="ARBA" id="ARBA00022741"/>
    </source>
</evidence>
<feature type="transmembrane region" description="Helical" evidence="11">
    <location>
        <begin position="91"/>
        <end position="107"/>
    </location>
</feature>
<dbReference type="GO" id="GO:0016020">
    <property type="term" value="C:membrane"/>
    <property type="evidence" value="ECO:0007669"/>
    <property type="project" value="InterPro"/>
</dbReference>
<keyword evidence="5" id="KW-0547">Nucleotide-binding</keyword>
<name>A0A8J3TWV4_9ACTN</name>
<feature type="transmembrane region" description="Helical" evidence="11">
    <location>
        <begin position="269"/>
        <end position="287"/>
    </location>
</feature>
<feature type="transmembrane region" description="Helical" evidence="11">
    <location>
        <begin position="299"/>
        <end position="324"/>
    </location>
</feature>
<accession>A0A8J3TWV4</accession>
<evidence type="ECO:0000259" key="13">
    <source>
        <dbReference type="Pfam" id="PF07730"/>
    </source>
</evidence>
<dbReference type="RefSeq" id="WP_203957328.1">
    <property type="nucleotide sequence ID" value="NZ_BOOO01000040.1"/>
</dbReference>
<evidence type="ECO:0000313" key="14">
    <source>
        <dbReference type="EMBL" id="GII33496.1"/>
    </source>
</evidence>
<dbReference type="InterPro" id="IPR036890">
    <property type="entry name" value="HATPase_C_sf"/>
</dbReference>
<feature type="region of interest" description="Disordered" evidence="10">
    <location>
        <begin position="1"/>
        <end position="31"/>
    </location>
</feature>
<dbReference type="EC" id="2.7.13.3" evidence="2"/>
<feature type="domain" description="Signal transduction histidine kinase subgroup 3 dimerisation and phosphoacceptor" evidence="13">
    <location>
        <begin position="529"/>
        <end position="594"/>
    </location>
</feature>